<keyword evidence="1" id="KW-0723">Serine/threonine-protein kinase</keyword>
<keyword evidence="2" id="KW-0808">Transferase</keyword>
<dbReference type="Gene3D" id="1.10.167.10">
    <property type="entry name" value="Regulator of G-protein Signalling 4, domain 2"/>
    <property type="match status" value="1"/>
</dbReference>
<name>A0A1B0DAJ7_PHLPP</name>
<sequence length="146" mass="17560">MDNFVRKLRGLSQKTRAISTNLVRSVMHKYLEKENEISFDKIFNQILGYLLFKDFCENVSEEPVPHLKFYEQIKNYEKTECHDERRKLAREIYDNFIMKEMLSHTHEYSKEAVSHVQKYLMKNEVPVNLFESPKPLQEAAQMQQRI</sequence>
<dbReference type="EnsemblMetazoa" id="PPAI004702-RA">
    <property type="protein sequence ID" value="PPAI004702-PA"/>
    <property type="gene ID" value="PPAI004702"/>
</dbReference>
<dbReference type="GO" id="GO:0009966">
    <property type="term" value="P:regulation of signal transduction"/>
    <property type="evidence" value="ECO:0007669"/>
    <property type="project" value="TreeGrafter"/>
</dbReference>
<accession>A0A1B0DAJ7</accession>
<evidence type="ECO:0000256" key="5">
    <source>
        <dbReference type="ARBA" id="ARBA00022840"/>
    </source>
</evidence>
<reference evidence="6" key="1">
    <citation type="submission" date="2022-08" db="UniProtKB">
        <authorList>
            <consortium name="EnsemblMetazoa"/>
        </authorList>
    </citation>
    <scope>IDENTIFICATION</scope>
    <source>
        <strain evidence="6">Israel</strain>
    </source>
</reference>
<dbReference type="VEuPathDB" id="VectorBase:PPAPM1_001767"/>
<dbReference type="AlphaFoldDB" id="A0A1B0DAJ7"/>
<dbReference type="VEuPathDB" id="VectorBase:PPAI004702"/>
<evidence type="ECO:0000256" key="2">
    <source>
        <dbReference type="ARBA" id="ARBA00022679"/>
    </source>
</evidence>
<dbReference type="PROSITE" id="PS50132">
    <property type="entry name" value="RGS"/>
    <property type="match status" value="1"/>
</dbReference>
<evidence type="ECO:0000313" key="6">
    <source>
        <dbReference type="EnsemblMetazoa" id="PPAI004702-PA"/>
    </source>
</evidence>
<dbReference type="EMBL" id="AJVK01029146">
    <property type="status" value="NOT_ANNOTATED_CDS"/>
    <property type="molecule type" value="Genomic_DNA"/>
</dbReference>
<dbReference type="GO" id="GO:0005524">
    <property type="term" value="F:ATP binding"/>
    <property type="evidence" value="ECO:0007669"/>
    <property type="project" value="UniProtKB-KW"/>
</dbReference>
<keyword evidence="4" id="KW-0418">Kinase</keyword>
<dbReference type="SMART" id="SM00315">
    <property type="entry name" value="RGS"/>
    <property type="match status" value="1"/>
</dbReference>
<dbReference type="SUPFAM" id="SSF48097">
    <property type="entry name" value="Regulator of G-protein signaling, RGS"/>
    <property type="match status" value="1"/>
</dbReference>
<dbReference type="Pfam" id="PF00615">
    <property type="entry name" value="RGS"/>
    <property type="match status" value="1"/>
</dbReference>
<keyword evidence="7" id="KW-1185">Reference proteome</keyword>
<evidence type="ECO:0000256" key="1">
    <source>
        <dbReference type="ARBA" id="ARBA00022527"/>
    </source>
</evidence>
<protein>
    <submittedName>
        <fullName evidence="6">Uncharacterized protein</fullName>
    </submittedName>
</protein>
<dbReference type="GO" id="GO:0007186">
    <property type="term" value="P:G protein-coupled receptor signaling pathway"/>
    <property type="evidence" value="ECO:0007669"/>
    <property type="project" value="TreeGrafter"/>
</dbReference>
<dbReference type="Proteomes" id="UP000092462">
    <property type="component" value="Unassembled WGS sequence"/>
</dbReference>
<dbReference type="GO" id="GO:0001664">
    <property type="term" value="F:G protein-coupled receptor binding"/>
    <property type="evidence" value="ECO:0007669"/>
    <property type="project" value="TreeGrafter"/>
</dbReference>
<evidence type="ECO:0000313" key="7">
    <source>
        <dbReference type="Proteomes" id="UP000092462"/>
    </source>
</evidence>
<proteinExistence type="predicted"/>
<dbReference type="PANTHER" id="PTHR24355:SF18">
    <property type="entry name" value="G PROTEIN-COUPLED RECEPTOR KINASE"/>
    <property type="match status" value="1"/>
</dbReference>
<dbReference type="InterPro" id="IPR016137">
    <property type="entry name" value="RGS"/>
</dbReference>
<evidence type="ECO:0000256" key="3">
    <source>
        <dbReference type="ARBA" id="ARBA00022741"/>
    </source>
</evidence>
<evidence type="ECO:0000256" key="4">
    <source>
        <dbReference type="ARBA" id="ARBA00022777"/>
    </source>
</evidence>
<keyword evidence="3" id="KW-0547">Nucleotide-binding</keyword>
<organism evidence="6 7">
    <name type="scientific">Phlebotomus papatasi</name>
    <name type="common">Sandfly</name>
    <dbReference type="NCBI Taxonomy" id="29031"/>
    <lineage>
        <taxon>Eukaryota</taxon>
        <taxon>Metazoa</taxon>
        <taxon>Ecdysozoa</taxon>
        <taxon>Arthropoda</taxon>
        <taxon>Hexapoda</taxon>
        <taxon>Insecta</taxon>
        <taxon>Pterygota</taxon>
        <taxon>Neoptera</taxon>
        <taxon>Endopterygota</taxon>
        <taxon>Diptera</taxon>
        <taxon>Nematocera</taxon>
        <taxon>Psychodoidea</taxon>
        <taxon>Psychodidae</taxon>
        <taxon>Phlebotomus</taxon>
        <taxon>Phlebotomus</taxon>
    </lineage>
</organism>
<dbReference type="PANTHER" id="PTHR24355">
    <property type="entry name" value="G PROTEIN-COUPLED RECEPTOR KINASE/RIBOSOMAL PROTEIN S6 KINASE"/>
    <property type="match status" value="1"/>
</dbReference>
<keyword evidence="5" id="KW-0067">ATP-binding</keyword>
<dbReference type="InterPro" id="IPR044926">
    <property type="entry name" value="RGS_subdomain_2"/>
</dbReference>
<dbReference type="GO" id="GO:0004703">
    <property type="term" value="F:G protein-coupled receptor kinase activity"/>
    <property type="evidence" value="ECO:0007669"/>
    <property type="project" value="TreeGrafter"/>
</dbReference>
<dbReference type="EMBL" id="AJVK01029145">
    <property type="status" value="NOT_ANNOTATED_CDS"/>
    <property type="molecule type" value="Genomic_DNA"/>
</dbReference>
<dbReference type="InterPro" id="IPR036305">
    <property type="entry name" value="RGS_sf"/>
</dbReference>